<proteinExistence type="predicted"/>
<dbReference type="EMBL" id="FOEH01000009">
    <property type="protein sequence ID" value="SER00062.1"/>
    <property type="molecule type" value="Genomic_DNA"/>
</dbReference>
<keyword evidence="2" id="KW-1185">Reference proteome</keyword>
<gene>
    <name evidence="1" type="ORF">SAMN05216232_3920</name>
</gene>
<sequence>MKNMLQRSVQTKQNLEMINLDNYNQVSQRVVRVIKINDGLVLAYCFTRMKVRTFKLGDILSVEPVRKRMGA</sequence>
<evidence type="ECO:0008006" key="3">
    <source>
        <dbReference type="Google" id="ProtNLM"/>
    </source>
</evidence>
<comment type="caution">
    <text evidence="1">The sequence shown here is derived from an EMBL/GenBank/DDBJ whole genome shotgun (WGS) entry which is preliminary data.</text>
</comment>
<dbReference type="Proteomes" id="UP000198733">
    <property type="component" value="Unassembled WGS sequence"/>
</dbReference>
<organism evidence="1 2">
    <name type="scientific">Virgibacillus subterraneus</name>
    <dbReference type="NCBI Taxonomy" id="621109"/>
    <lineage>
        <taxon>Bacteria</taxon>
        <taxon>Bacillati</taxon>
        <taxon>Bacillota</taxon>
        <taxon>Bacilli</taxon>
        <taxon>Bacillales</taxon>
        <taxon>Bacillaceae</taxon>
        <taxon>Virgibacillus</taxon>
    </lineage>
</organism>
<protein>
    <recommendedName>
        <fullName evidence="3">WYL domain-containing protein</fullName>
    </recommendedName>
</protein>
<evidence type="ECO:0000313" key="1">
    <source>
        <dbReference type="EMBL" id="SER00062.1"/>
    </source>
</evidence>
<reference evidence="1 2" key="1">
    <citation type="submission" date="2016-10" db="EMBL/GenBank/DDBJ databases">
        <authorList>
            <person name="Varghese N."/>
            <person name="Submissions S."/>
        </authorList>
    </citation>
    <scope>NUCLEOTIDE SEQUENCE [LARGE SCALE GENOMIC DNA]</scope>
    <source>
        <strain evidence="1 2">CGMCC 1.7734</strain>
    </source>
</reference>
<dbReference type="RefSeq" id="WP_092506345.1">
    <property type="nucleotide sequence ID" value="NZ_FOEH01000009.1"/>
</dbReference>
<name>A0A1H9KLU4_9BACI</name>
<evidence type="ECO:0000313" key="2">
    <source>
        <dbReference type="Proteomes" id="UP000198733"/>
    </source>
</evidence>
<accession>A0A1H9KLU4</accession>